<evidence type="ECO:0000313" key="1">
    <source>
        <dbReference type="EMBL" id="JAE12683.1"/>
    </source>
</evidence>
<sequence>MFRITFTDIDVFFYLEYSQIMNLYYYYNLYLLLK</sequence>
<dbReference type="EMBL" id="GBRH01185213">
    <property type="protein sequence ID" value="JAE12683.1"/>
    <property type="molecule type" value="Transcribed_RNA"/>
</dbReference>
<dbReference type="AlphaFoldDB" id="A0A0A9FWE5"/>
<organism evidence="1">
    <name type="scientific">Arundo donax</name>
    <name type="common">Giant reed</name>
    <name type="synonym">Donax arundinaceus</name>
    <dbReference type="NCBI Taxonomy" id="35708"/>
    <lineage>
        <taxon>Eukaryota</taxon>
        <taxon>Viridiplantae</taxon>
        <taxon>Streptophyta</taxon>
        <taxon>Embryophyta</taxon>
        <taxon>Tracheophyta</taxon>
        <taxon>Spermatophyta</taxon>
        <taxon>Magnoliopsida</taxon>
        <taxon>Liliopsida</taxon>
        <taxon>Poales</taxon>
        <taxon>Poaceae</taxon>
        <taxon>PACMAD clade</taxon>
        <taxon>Arundinoideae</taxon>
        <taxon>Arundineae</taxon>
        <taxon>Arundo</taxon>
    </lineage>
</organism>
<accession>A0A0A9FWE5</accession>
<reference evidence="1" key="2">
    <citation type="journal article" date="2015" name="Data Brief">
        <title>Shoot transcriptome of the giant reed, Arundo donax.</title>
        <authorList>
            <person name="Barrero R.A."/>
            <person name="Guerrero F.D."/>
            <person name="Moolhuijzen P."/>
            <person name="Goolsby J.A."/>
            <person name="Tidwell J."/>
            <person name="Bellgard S.E."/>
            <person name="Bellgard M.I."/>
        </authorList>
    </citation>
    <scope>NUCLEOTIDE SEQUENCE</scope>
    <source>
        <tissue evidence="1">Shoot tissue taken approximately 20 cm above the soil surface</tissue>
    </source>
</reference>
<name>A0A0A9FWE5_ARUDO</name>
<protein>
    <submittedName>
        <fullName evidence="1">Uncharacterized protein</fullName>
    </submittedName>
</protein>
<reference evidence="1" key="1">
    <citation type="submission" date="2014-09" db="EMBL/GenBank/DDBJ databases">
        <authorList>
            <person name="Magalhaes I.L.F."/>
            <person name="Oliveira U."/>
            <person name="Santos F.R."/>
            <person name="Vidigal T.H.D.A."/>
            <person name="Brescovit A.D."/>
            <person name="Santos A.J."/>
        </authorList>
    </citation>
    <scope>NUCLEOTIDE SEQUENCE</scope>
    <source>
        <tissue evidence="1">Shoot tissue taken approximately 20 cm above the soil surface</tissue>
    </source>
</reference>
<proteinExistence type="predicted"/>